<sequence length="264" mass="27609">MTDVLKRELKDGLLVLTMNRPKRKNALNPDLTLALRDATAAAAMDPEVRAVLLTGAGGAFCVGGDVKAMNEGQGRDAPVGERMHALRDRMNASRYLHEMEKPTIAAIEGAAAGAGLSLALACDFRICAEDAKITTAFAKVGLSGDYGGTFFLTHLLGAAKARELYLLSPVLSGAEAAQMGLVTRAVPAAALMQEATAFAARLAAGPTLTYGRVKRNIAAAEAGGSLGECFDEEARNHTLSAQTHDHREAAAAFVEKRAPAFTGT</sequence>
<dbReference type="Proteomes" id="UP000199377">
    <property type="component" value="Unassembled WGS sequence"/>
</dbReference>
<dbReference type="EMBL" id="FOQH01000004">
    <property type="protein sequence ID" value="SFI13690.1"/>
    <property type="molecule type" value="Genomic_DNA"/>
</dbReference>
<accession>A0A1I3FR52</accession>
<keyword evidence="4" id="KW-1185">Reference proteome</keyword>
<dbReference type="Gene3D" id="1.10.12.10">
    <property type="entry name" value="Lyase 2-enoyl-coa Hydratase, Chain A, domain 2"/>
    <property type="match status" value="1"/>
</dbReference>
<evidence type="ECO:0000313" key="4">
    <source>
        <dbReference type="Proteomes" id="UP000199377"/>
    </source>
</evidence>
<dbReference type="SUPFAM" id="SSF52096">
    <property type="entry name" value="ClpP/crotonase"/>
    <property type="match status" value="1"/>
</dbReference>
<proteinExistence type="inferred from homology"/>
<dbReference type="PANTHER" id="PTHR43459:SF1">
    <property type="entry name" value="EG:BACN32G11.4 PROTEIN"/>
    <property type="match status" value="1"/>
</dbReference>
<dbReference type="RefSeq" id="WP_092859732.1">
    <property type="nucleotide sequence ID" value="NZ_FOQH01000004.1"/>
</dbReference>
<dbReference type="PROSITE" id="PS00166">
    <property type="entry name" value="ENOYL_COA_HYDRATASE"/>
    <property type="match status" value="1"/>
</dbReference>
<dbReference type="CDD" id="cd06558">
    <property type="entry name" value="crotonase-like"/>
    <property type="match status" value="1"/>
</dbReference>
<dbReference type="Pfam" id="PF00378">
    <property type="entry name" value="ECH_1"/>
    <property type="match status" value="1"/>
</dbReference>
<dbReference type="STRING" id="1114924.SAMN05216258_104459"/>
<dbReference type="InterPro" id="IPR029045">
    <property type="entry name" value="ClpP/crotonase-like_dom_sf"/>
</dbReference>
<dbReference type="PANTHER" id="PTHR43459">
    <property type="entry name" value="ENOYL-COA HYDRATASE"/>
    <property type="match status" value="1"/>
</dbReference>
<organism evidence="3 4">
    <name type="scientific">Albimonas pacifica</name>
    <dbReference type="NCBI Taxonomy" id="1114924"/>
    <lineage>
        <taxon>Bacteria</taxon>
        <taxon>Pseudomonadati</taxon>
        <taxon>Pseudomonadota</taxon>
        <taxon>Alphaproteobacteria</taxon>
        <taxon>Rhodobacterales</taxon>
        <taxon>Paracoccaceae</taxon>
        <taxon>Albimonas</taxon>
    </lineage>
</organism>
<reference evidence="3 4" key="1">
    <citation type="submission" date="2016-10" db="EMBL/GenBank/DDBJ databases">
        <authorList>
            <person name="de Groot N.N."/>
        </authorList>
    </citation>
    <scope>NUCLEOTIDE SEQUENCE [LARGE SCALE GENOMIC DNA]</scope>
    <source>
        <strain evidence="3 4">CGMCC 1.11030</strain>
    </source>
</reference>
<dbReference type="InterPro" id="IPR018376">
    <property type="entry name" value="Enoyl-CoA_hyd/isom_CS"/>
</dbReference>
<name>A0A1I3FR52_9RHOB</name>
<dbReference type="GO" id="GO:0003824">
    <property type="term" value="F:catalytic activity"/>
    <property type="evidence" value="ECO:0007669"/>
    <property type="project" value="InterPro"/>
</dbReference>
<protein>
    <submittedName>
        <fullName evidence="3">Enoyl-CoA hydratase</fullName>
    </submittedName>
</protein>
<dbReference type="Gene3D" id="3.90.226.10">
    <property type="entry name" value="2-enoyl-CoA Hydratase, Chain A, domain 1"/>
    <property type="match status" value="1"/>
</dbReference>
<dbReference type="OrthoDB" id="7619812at2"/>
<evidence type="ECO:0000256" key="2">
    <source>
        <dbReference type="RuleBase" id="RU003707"/>
    </source>
</evidence>
<dbReference type="InterPro" id="IPR001753">
    <property type="entry name" value="Enoyl-CoA_hydra/iso"/>
</dbReference>
<evidence type="ECO:0000256" key="1">
    <source>
        <dbReference type="ARBA" id="ARBA00005254"/>
    </source>
</evidence>
<gene>
    <name evidence="3" type="ORF">SAMN05216258_104459</name>
</gene>
<evidence type="ECO:0000313" key="3">
    <source>
        <dbReference type="EMBL" id="SFI13690.1"/>
    </source>
</evidence>
<dbReference type="AlphaFoldDB" id="A0A1I3FR52"/>
<comment type="similarity">
    <text evidence="1 2">Belongs to the enoyl-CoA hydratase/isomerase family.</text>
</comment>
<dbReference type="InterPro" id="IPR014748">
    <property type="entry name" value="Enoyl-CoA_hydra_C"/>
</dbReference>